<name>A0A2P2JF32_RHIMU</name>
<protein>
    <recommendedName>
        <fullName evidence="6">B-like cyclin</fullName>
    </recommendedName>
</protein>
<feature type="domain" description="Cyclin-like" evidence="9">
    <location>
        <begin position="237"/>
        <end position="325"/>
    </location>
</feature>
<dbReference type="InterPro" id="IPR004367">
    <property type="entry name" value="Cyclin_C-dom"/>
</dbReference>
<accession>A0A2P2JF32</accession>
<comment type="similarity">
    <text evidence="1">Belongs to the cyclin family. Cyclin AB subfamily.</text>
</comment>
<dbReference type="PIRSF" id="PIRSF001771">
    <property type="entry name" value="Cyclin_A_B_D_E"/>
    <property type="match status" value="1"/>
</dbReference>
<evidence type="ECO:0000313" key="11">
    <source>
        <dbReference type="EMBL" id="MBW92083.1"/>
    </source>
</evidence>
<dbReference type="InterPro" id="IPR039361">
    <property type="entry name" value="Cyclin"/>
</dbReference>
<comment type="subunit">
    <text evidence="2">Interacts with the CDC2 protein kinase to form a serine/threonine kinase holoenzyme complex also known as maturation promoting factor (MPF). The cyclin subunit imparts substrate specificity to the complex.</text>
</comment>
<evidence type="ECO:0000256" key="1">
    <source>
        <dbReference type="ARBA" id="ARBA00006955"/>
    </source>
</evidence>
<evidence type="ECO:0000256" key="4">
    <source>
        <dbReference type="ARBA" id="ARBA00023127"/>
    </source>
</evidence>
<evidence type="ECO:0000256" key="3">
    <source>
        <dbReference type="ARBA" id="ARBA00022618"/>
    </source>
</evidence>
<evidence type="ECO:0000259" key="9">
    <source>
        <dbReference type="SMART" id="SM00385"/>
    </source>
</evidence>
<dbReference type="Pfam" id="PF00134">
    <property type="entry name" value="Cyclin_N"/>
    <property type="match status" value="1"/>
</dbReference>
<keyword evidence="5" id="KW-0131">Cell cycle</keyword>
<evidence type="ECO:0000256" key="7">
    <source>
        <dbReference type="RuleBase" id="RU000383"/>
    </source>
</evidence>
<sequence length="368" mass="42084">MAEWENCARITRAAKKRAAAEIATADQPEQKNRVVLGELRNLSNVAPPSNPISGDEPQKRKNNRVAKSKAKKANVTKKDDASNEDIDAKSDDPQICGQYAAQIYDCLRKREADPMRRSLHNYMEKVQNDINPNMRGILVDWLVKVADKCKLVPDTLYLSINYIDRFLSVKAINRQKLQLLGVSSMLIALKYEEISPPNVEDFFSITDNTYTRKEVVTMESDILNVLKFEVGDPTTKTFLRRFTRIAQQDYKTQNLQLEFLGYYLAELSLLDYYCLQFLPSMVAASVIFLARYIIRPKIHPWSSTLQNYTGYKAAELESCVIHIHDLFLSRRGGGVHAVREKYRQHEFKCVADMPWPPDTPPSLFAIIG</sequence>
<reference evidence="11" key="1">
    <citation type="submission" date="2018-02" db="EMBL/GenBank/DDBJ databases">
        <title>Rhizophora mucronata_Transcriptome.</title>
        <authorList>
            <person name="Meera S.P."/>
            <person name="Sreeshan A."/>
            <person name="Augustine A."/>
        </authorList>
    </citation>
    <scope>NUCLEOTIDE SEQUENCE</scope>
    <source>
        <tissue evidence="11">Leaf</tissue>
    </source>
</reference>
<keyword evidence="3" id="KW-0132">Cell division</keyword>
<dbReference type="SMART" id="SM00385">
    <property type="entry name" value="CYCLIN"/>
    <property type="match status" value="2"/>
</dbReference>
<dbReference type="InterPro" id="IPR036915">
    <property type="entry name" value="Cyclin-like_sf"/>
</dbReference>
<dbReference type="InterPro" id="IPR006671">
    <property type="entry name" value="Cyclin_N"/>
</dbReference>
<dbReference type="GO" id="GO:0016538">
    <property type="term" value="F:cyclin-dependent protein serine/threonine kinase regulator activity"/>
    <property type="evidence" value="ECO:0007669"/>
    <property type="project" value="InterPro"/>
</dbReference>
<feature type="compositionally biased region" description="Basic and acidic residues" evidence="8">
    <location>
        <begin position="76"/>
        <end position="89"/>
    </location>
</feature>
<dbReference type="InterPro" id="IPR013763">
    <property type="entry name" value="Cyclin-like_dom"/>
</dbReference>
<dbReference type="SMART" id="SM01332">
    <property type="entry name" value="Cyclin_C"/>
    <property type="match status" value="1"/>
</dbReference>
<dbReference type="InterPro" id="IPR048258">
    <property type="entry name" value="Cyclins_cyclin-box"/>
</dbReference>
<feature type="region of interest" description="Disordered" evidence="8">
    <location>
        <begin position="39"/>
        <end position="89"/>
    </location>
</feature>
<dbReference type="GO" id="GO:0051301">
    <property type="term" value="P:cell division"/>
    <property type="evidence" value="ECO:0007669"/>
    <property type="project" value="UniProtKB-KW"/>
</dbReference>
<dbReference type="FunFam" id="1.10.472.10:FF:000013">
    <property type="entry name" value="Cyclin A1"/>
    <property type="match status" value="1"/>
</dbReference>
<feature type="domain" description="Cyclin C-terminal" evidence="10">
    <location>
        <begin position="233"/>
        <end position="358"/>
    </location>
</feature>
<dbReference type="SUPFAM" id="SSF47954">
    <property type="entry name" value="Cyclin-like"/>
    <property type="match status" value="2"/>
</dbReference>
<proteinExistence type="inferred from homology"/>
<dbReference type="InterPro" id="IPR046965">
    <property type="entry name" value="Cyclin_A/B-like"/>
</dbReference>
<evidence type="ECO:0000256" key="2">
    <source>
        <dbReference type="ARBA" id="ARBA00011177"/>
    </source>
</evidence>
<dbReference type="PROSITE" id="PS00292">
    <property type="entry name" value="CYCLINS"/>
    <property type="match status" value="1"/>
</dbReference>
<dbReference type="PANTHER" id="PTHR10177">
    <property type="entry name" value="CYCLINS"/>
    <property type="match status" value="1"/>
</dbReference>
<evidence type="ECO:0000259" key="10">
    <source>
        <dbReference type="SMART" id="SM01332"/>
    </source>
</evidence>
<feature type="compositionally biased region" description="Basic residues" evidence="8">
    <location>
        <begin position="60"/>
        <end position="75"/>
    </location>
</feature>
<dbReference type="GO" id="GO:0044772">
    <property type="term" value="P:mitotic cell cycle phase transition"/>
    <property type="evidence" value="ECO:0007669"/>
    <property type="project" value="InterPro"/>
</dbReference>
<dbReference type="Gene3D" id="1.10.472.10">
    <property type="entry name" value="Cyclin-like"/>
    <property type="match status" value="2"/>
</dbReference>
<keyword evidence="4 7" id="KW-0195">Cyclin</keyword>
<dbReference type="FunFam" id="1.10.472.10:FF:000167">
    <property type="entry name" value="Mitotic cyclin 6"/>
    <property type="match status" value="1"/>
</dbReference>
<dbReference type="CDD" id="cd20506">
    <property type="entry name" value="CYCLIN_AtCycA-like_rpt2"/>
    <property type="match status" value="1"/>
</dbReference>
<evidence type="ECO:0000256" key="8">
    <source>
        <dbReference type="SAM" id="MobiDB-lite"/>
    </source>
</evidence>
<dbReference type="AlphaFoldDB" id="A0A2P2JF32"/>
<dbReference type="Pfam" id="PF02984">
    <property type="entry name" value="Cyclin_C"/>
    <property type="match status" value="1"/>
</dbReference>
<feature type="domain" description="Cyclin-like" evidence="9">
    <location>
        <begin position="140"/>
        <end position="224"/>
    </location>
</feature>
<evidence type="ECO:0000256" key="5">
    <source>
        <dbReference type="ARBA" id="ARBA00023306"/>
    </source>
</evidence>
<dbReference type="EMBL" id="GGEC01011600">
    <property type="protein sequence ID" value="MBW92083.1"/>
    <property type="molecule type" value="Transcribed_RNA"/>
</dbReference>
<evidence type="ECO:0000256" key="6">
    <source>
        <dbReference type="ARBA" id="ARBA00032263"/>
    </source>
</evidence>
<organism evidence="11">
    <name type="scientific">Rhizophora mucronata</name>
    <name type="common">Asiatic mangrove</name>
    <dbReference type="NCBI Taxonomy" id="61149"/>
    <lineage>
        <taxon>Eukaryota</taxon>
        <taxon>Viridiplantae</taxon>
        <taxon>Streptophyta</taxon>
        <taxon>Embryophyta</taxon>
        <taxon>Tracheophyta</taxon>
        <taxon>Spermatophyta</taxon>
        <taxon>Magnoliopsida</taxon>
        <taxon>eudicotyledons</taxon>
        <taxon>Gunneridae</taxon>
        <taxon>Pentapetalae</taxon>
        <taxon>rosids</taxon>
        <taxon>fabids</taxon>
        <taxon>Malpighiales</taxon>
        <taxon>Rhizophoraceae</taxon>
        <taxon>Rhizophora</taxon>
    </lineage>
</organism>